<comment type="caution">
    <text evidence="1">The sequence shown here is derived from an EMBL/GenBank/DDBJ whole genome shotgun (WGS) entry which is preliminary data.</text>
</comment>
<dbReference type="AlphaFoldDB" id="A0A812PYC9"/>
<dbReference type="OrthoDB" id="407299at2759"/>
<protein>
    <submittedName>
        <fullName evidence="1">Uncharacterized protein</fullName>
    </submittedName>
</protein>
<evidence type="ECO:0000313" key="1">
    <source>
        <dbReference type="EMBL" id="CAE7352037.1"/>
    </source>
</evidence>
<name>A0A812PYC9_9DINO</name>
<keyword evidence="2" id="KW-1185">Reference proteome</keyword>
<reference evidence="1" key="1">
    <citation type="submission" date="2021-02" db="EMBL/GenBank/DDBJ databases">
        <authorList>
            <person name="Dougan E. K."/>
            <person name="Rhodes N."/>
            <person name="Thang M."/>
            <person name="Chan C."/>
        </authorList>
    </citation>
    <scope>NUCLEOTIDE SEQUENCE</scope>
</reference>
<organism evidence="1 2">
    <name type="scientific">Symbiodinium natans</name>
    <dbReference type="NCBI Taxonomy" id="878477"/>
    <lineage>
        <taxon>Eukaryota</taxon>
        <taxon>Sar</taxon>
        <taxon>Alveolata</taxon>
        <taxon>Dinophyceae</taxon>
        <taxon>Suessiales</taxon>
        <taxon>Symbiodiniaceae</taxon>
        <taxon>Symbiodinium</taxon>
    </lineage>
</organism>
<proteinExistence type="predicted"/>
<dbReference type="EMBL" id="CAJNDS010002149">
    <property type="protein sequence ID" value="CAE7352037.1"/>
    <property type="molecule type" value="Genomic_DNA"/>
</dbReference>
<gene>
    <name evidence="1" type="ORF">SNAT2548_LOCUS18578</name>
</gene>
<sequence>MEAIFEFLDILEFNLVRSLWPIYVLWEVVSPDAIFLRADLAELLGIKALDEFHAYARSWADIHSFPRPLQLRECSGFRFNVT</sequence>
<dbReference type="Proteomes" id="UP000604046">
    <property type="component" value="Unassembled WGS sequence"/>
</dbReference>
<evidence type="ECO:0000313" key="2">
    <source>
        <dbReference type="Proteomes" id="UP000604046"/>
    </source>
</evidence>
<accession>A0A812PYC9</accession>